<dbReference type="PANTHER" id="PTHR42685:SF22">
    <property type="entry name" value="CONDITIONED MEDIUM FACTOR RECEPTOR 1"/>
    <property type="match status" value="1"/>
</dbReference>
<dbReference type="NCBIfam" id="NF008519">
    <property type="entry name" value="PRK11445.1"/>
    <property type="match status" value="1"/>
</dbReference>
<dbReference type="PANTHER" id="PTHR42685">
    <property type="entry name" value="GERANYLGERANYL DIPHOSPHATE REDUCTASE"/>
    <property type="match status" value="1"/>
</dbReference>
<name>A0A941HQ76_9CLOT</name>
<dbReference type="SUPFAM" id="SSF51905">
    <property type="entry name" value="FAD/NAD(P)-binding domain"/>
    <property type="match status" value="1"/>
</dbReference>
<dbReference type="AlphaFoldDB" id="A0A941HQ76"/>
<evidence type="ECO:0000313" key="2">
    <source>
        <dbReference type="Proteomes" id="UP000675379"/>
    </source>
</evidence>
<organism evidence="1 2">
    <name type="scientific">Proteiniclasticum sediminis</name>
    <dbReference type="NCBI Taxonomy" id="2804028"/>
    <lineage>
        <taxon>Bacteria</taxon>
        <taxon>Bacillati</taxon>
        <taxon>Bacillota</taxon>
        <taxon>Clostridia</taxon>
        <taxon>Eubacteriales</taxon>
        <taxon>Clostridiaceae</taxon>
        <taxon>Proteiniclasticum</taxon>
    </lineage>
</organism>
<accession>A0A941HQ76</accession>
<gene>
    <name evidence="1" type="ORF">KCG48_02350</name>
</gene>
<dbReference type="PRINTS" id="PR00420">
    <property type="entry name" value="RNGMNOXGNASE"/>
</dbReference>
<dbReference type="InterPro" id="IPR050407">
    <property type="entry name" value="Geranylgeranyl_reductase"/>
</dbReference>
<dbReference type="Proteomes" id="UP000675379">
    <property type="component" value="Unassembled WGS sequence"/>
</dbReference>
<comment type="caution">
    <text evidence="1">The sequence shown here is derived from an EMBL/GenBank/DDBJ whole genome shotgun (WGS) entry which is preliminary data.</text>
</comment>
<reference evidence="1" key="1">
    <citation type="submission" date="2021-04" db="EMBL/GenBank/DDBJ databases">
        <title>Proteiniclasticum sedimins sp. nov., an obligate anaerobic bacterium isolated from anaerobic sludge.</title>
        <authorList>
            <person name="Liu J."/>
        </authorList>
    </citation>
    <scope>NUCLEOTIDE SEQUENCE</scope>
    <source>
        <strain evidence="1">BAD-10</strain>
    </source>
</reference>
<keyword evidence="2" id="KW-1185">Reference proteome</keyword>
<dbReference type="RefSeq" id="WP_211799689.1">
    <property type="nucleotide sequence ID" value="NZ_JAGSCS010000002.1"/>
</dbReference>
<proteinExistence type="predicted"/>
<evidence type="ECO:0000313" key="1">
    <source>
        <dbReference type="EMBL" id="MBR0575173.1"/>
    </source>
</evidence>
<dbReference type="Gene3D" id="3.50.50.60">
    <property type="entry name" value="FAD/NAD(P)-binding domain"/>
    <property type="match status" value="1"/>
</dbReference>
<dbReference type="EMBL" id="JAGSCS010000002">
    <property type="protein sequence ID" value="MBR0575173.1"/>
    <property type="molecule type" value="Genomic_DNA"/>
</dbReference>
<dbReference type="InterPro" id="IPR036188">
    <property type="entry name" value="FAD/NAD-bd_sf"/>
</dbReference>
<protein>
    <submittedName>
        <fullName evidence="1">FAD-binding protein</fullName>
    </submittedName>
</protein>
<sequence length="364" mass="40439">MVDLFIVGAGPAGANLARLAGERHQVLLLDQRDLRGENPLNRKTKCCGGLLAPDAQKILGEMGLGIPRDVLVDPQLFAVRTLDVSSGEEALYQRHYYNLDREKFDRWLVSLLPPSVKTCFNAVYLSHEAIPGGFIVRYRQKGELKEVKTRLLIGADGAFSKVRRTLALPQNPSSYVCIQEEYPAEDLPPYFTAIFDLAVTDFYGWIIPKDNHLLLGLAVPQGKDPWEAMEKLRSRLALKGIFLQKKIRTEGAHLLRPQKNSQFSPGKDGVLLVGEASGAISPSSAEGISYALRTSLLLAKALEEGIPGVLSRYAKSLFPLRRNLLGKRLKSPFMYQPRLRKAVMASGLLAMKPFHSPLLWPCPR</sequence>